<dbReference type="PANTHER" id="PTHR31645">
    <property type="entry name" value="OLIGOPEPTIDE TRANSPORTER YGL114W-RELATED"/>
    <property type="match status" value="1"/>
</dbReference>
<dbReference type="PANTHER" id="PTHR31645:SF0">
    <property type="entry name" value="OLIGOPEPTIDE TRANSPORTER YGL114W-RELATED"/>
    <property type="match status" value="1"/>
</dbReference>
<evidence type="ECO:0000256" key="4">
    <source>
        <dbReference type="ARBA" id="ARBA00022989"/>
    </source>
</evidence>
<comment type="subcellular location">
    <subcellularLocation>
        <location evidence="1">Membrane</location>
        <topology evidence="1">Multi-pass membrane protein</topology>
    </subcellularLocation>
</comment>
<feature type="transmembrane region" description="Helical" evidence="6">
    <location>
        <begin position="44"/>
        <end position="62"/>
    </location>
</feature>
<feature type="transmembrane region" description="Helical" evidence="6">
    <location>
        <begin position="200"/>
        <end position="221"/>
    </location>
</feature>
<gene>
    <name evidence="7" type="ORF">MBHS_03991</name>
</gene>
<dbReference type="InterPro" id="IPR045035">
    <property type="entry name" value="YSL-like"/>
</dbReference>
<evidence type="ECO:0000256" key="3">
    <source>
        <dbReference type="ARBA" id="ARBA00022692"/>
    </source>
</evidence>
<dbReference type="RefSeq" id="WP_177428606.1">
    <property type="nucleotide sequence ID" value="NZ_FMSV02000543.1"/>
</dbReference>
<proteinExistence type="predicted"/>
<dbReference type="GO" id="GO:0035673">
    <property type="term" value="F:oligopeptide transmembrane transporter activity"/>
    <property type="evidence" value="ECO:0007669"/>
    <property type="project" value="InterPro"/>
</dbReference>
<keyword evidence="5 6" id="KW-0472">Membrane</keyword>
<feature type="transmembrane region" description="Helical" evidence="6">
    <location>
        <begin position="74"/>
        <end position="97"/>
    </location>
</feature>
<evidence type="ECO:0000256" key="6">
    <source>
        <dbReference type="SAM" id="Phobius"/>
    </source>
</evidence>
<feature type="transmembrane region" description="Helical" evidence="6">
    <location>
        <begin position="552"/>
        <end position="576"/>
    </location>
</feature>
<feature type="transmembrane region" description="Helical" evidence="6">
    <location>
        <begin position="383"/>
        <end position="407"/>
    </location>
</feature>
<evidence type="ECO:0000256" key="5">
    <source>
        <dbReference type="ARBA" id="ARBA00023136"/>
    </source>
</evidence>
<dbReference type="Proteomes" id="UP000236724">
    <property type="component" value="Unassembled WGS sequence"/>
</dbReference>
<dbReference type="InterPro" id="IPR004813">
    <property type="entry name" value="OPT"/>
</dbReference>
<evidence type="ECO:0000256" key="2">
    <source>
        <dbReference type="ARBA" id="ARBA00022448"/>
    </source>
</evidence>
<feature type="transmembrane region" description="Helical" evidence="6">
    <location>
        <begin position="269"/>
        <end position="287"/>
    </location>
</feature>
<keyword evidence="3 6" id="KW-0812">Transmembrane</keyword>
<feature type="transmembrane region" description="Helical" evidence="6">
    <location>
        <begin position="228"/>
        <end position="249"/>
    </location>
</feature>
<feature type="transmembrane region" description="Helical" evidence="6">
    <location>
        <begin position="14"/>
        <end position="38"/>
    </location>
</feature>
<feature type="transmembrane region" description="Helical" evidence="6">
    <location>
        <begin position="339"/>
        <end position="362"/>
    </location>
</feature>
<organism evidence="7 8">
    <name type="scientific">Candidatus Venteria ishoeyi</name>
    <dbReference type="NCBI Taxonomy" id="1899563"/>
    <lineage>
        <taxon>Bacteria</taxon>
        <taxon>Pseudomonadati</taxon>
        <taxon>Pseudomonadota</taxon>
        <taxon>Gammaproteobacteria</taxon>
        <taxon>Thiotrichales</taxon>
        <taxon>Thiotrichaceae</taxon>
        <taxon>Venteria</taxon>
    </lineage>
</organism>
<dbReference type="Pfam" id="PF03169">
    <property type="entry name" value="OPT"/>
    <property type="match status" value="1"/>
</dbReference>
<keyword evidence="4 6" id="KW-1133">Transmembrane helix</keyword>
<evidence type="ECO:0000256" key="1">
    <source>
        <dbReference type="ARBA" id="ARBA00004141"/>
    </source>
</evidence>
<accession>A0A1H6FDF3</accession>
<dbReference type="AlphaFoldDB" id="A0A1H6FDF3"/>
<feature type="transmembrane region" description="Helical" evidence="6">
    <location>
        <begin position="312"/>
        <end position="333"/>
    </location>
</feature>
<feature type="transmembrane region" description="Helical" evidence="6">
    <location>
        <begin position="520"/>
        <end position="540"/>
    </location>
</feature>
<dbReference type="GO" id="GO:0016020">
    <property type="term" value="C:membrane"/>
    <property type="evidence" value="ECO:0007669"/>
    <property type="project" value="UniProtKB-SubCell"/>
</dbReference>
<feature type="transmembrane region" description="Helical" evidence="6">
    <location>
        <begin position="160"/>
        <end position="180"/>
    </location>
</feature>
<feature type="transmembrane region" description="Helical" evidence="6">
    <location>
        <begin position="493"/>
        <end position="514"/>
    </location>
</feature>
<name>A0A1H6FDF3_9GAMM</name>
<evidence type="ECO:0000313" key="8">
    <source>
        <dbReference type="Proteomes" id="UP000236724"/>
    </source>
</evidence>
<reference evidence="7 8" key="1">
    <citation type="submission" date="2016-10" db="EMBL/GenBank/DDBJ databases">
        <authorList>
            <person name="de Groot N.N."/>
        </authorList>
    </citation>
    <scope>NUCLEOTIDE SEQUENCE [LARGE SCALE GENOMIC DNA]</scope>
    <source>
        <strain evidence="7">MBHS1</strain>
    </source>
</reference>
<keyword evidence="8" id="KW-1185">Reference proteome</keyword>
<protein>
    <submittedName>
        <fullName evidence="7">OPT oligopeptide transporter protein</fullName>
    </submittedName>
</protein>
<feature type="transmembrane region" description="Helical" evidence="6">
    <location>
        <begin position="427"/>
        <end position="452"/>
    </location>
</feature>
<evidence type="ECO:0000313" key="7">
    <source>
        <dbReference type="EMBL" id="SEH08102.1"/>
    </source>
</evidence>
<dbReference type="EMBL" id="FMSV02000543">
    <property type="protein sequence ID" value="SEH08102.1"/>
    <property type="molecule type" value="Genomic_DNA"/>
</dbReference>
<keyword evidence="2" id="KW-0813">Transport</keyword>
<feature type="transmembrane region" description="Helical" evidence="6">
    <location>
        <begin position="103"/>
        <end position="126"/>
    </location>
</feature>
<sequence length="578" mass="60607">MRDKTKRPTIYREFTLAAVLLGLLQGVLLNVAFVYIALKLGFSIGGSSIASILGYVFLRLVLGKGTIVENNINQTIASGINSTGTGVVFVLPAVFLLSQQNSIPFLPLLIAGLGGAVLGVILIIPLRKQLIEQDRLRFPTGVAVAAIIRTGPAGLHKAKLLGIGFLIASSWKLLLLSGWLSMPGLIDLEFEELHFDFGVLPAYVAPMLSLSLLNFAAGMLSGRAGLPFFIGGLLAWWIISPATVSLGWIPTELSGVAQTDYIYGEILRPLGIGVLIGAALIEVVLNYPSIKQAIHALAAATQHQTGLDREELPVGVLIIGAIAALLFFFFALWSTPGIALWQALLAALLGTLWMGLAGLIVAEATGLTDVSPISGMALISITMMMLLLNGNLLAAMMVTIGVAIAIGQSADMMQDLKTGFMVGSRPFWQQVAQLATSWIGVLVAFATLYVLWHSGAGGAHGFGEGTSLPAPQASALTEVINAVQTHSIPTEKFILGALVGIVLGFAPIAGLGILGGLAMYLPFSITLGYGLGCLTQMWVVRRKGLAFAEHQLVPLAAGLIIGEALTGVGAAIYALAMT</sequence>